<feature type="chain" id="PRO_5021990997" evidence="2">
    <location>
        <begin position="20"/>
        <end position="266"/>
    </location>
</feature>
<feature type="domain" description="Solute-binding protein family 3/N-terminal" evidence="3">
    <location>
        <begin position="27"/>
        <end position="241"/>
    </location>
</feature>
<dbReference type="RefSeq" id="WP_145340341.1">
    <property type="nucleotide sequence ID" value="NZ_SMLY01000087.1"/>
</dbReference>
<accession>A0A562TJB3</accession>
<dbReference type="AlphaFoldDB" id="A0A562TJB3"/>
<feature type="signal peptide" evidence="2">
    <location>
        <begin position="1"/>
        <end position="19"/>
    </location>
</feature>
<dbReference type="SUPFAM" id="SSF53850">
    <property type="entry name" value="Periplasmic binding protein-like II"/>
    <property type="match status" value="1"/>
</dbReference>
<organism evidence="4 5">
    <name type="scientific">Roseibium hamelinense</name>
    <dbReference type="NCBI Taxonomy" id="150831"/>
    <lineage>
        <taxon>Bacteria</taxon>
        <taxon>Pseudomonadati</taxon>
        <taxon>Pseudomonadota</taxon>
        <taxon>Alphaproteobacteria</taxon>
        <taxon>Hyphomicrobiales</taxon>
        <taxon>Stappiaceae</taxon>
        <taxon>Roseibium</taxon>
    </lineage>
</organism>
<evidence type="ECO:0000256" key="1">
    <source>
        <dbReference type="ARBA" id="ARBA00022729"/>
    </source>
</evidence>
<sequence length="266" mass="29574">MRLLATLAVLFVGVASATANPVTVEVRNRPPDLVVSDGKVSGPVYQLIEAVMLRAGYHAEYVVVPWKRSLLLARKGKAGVLVRHSMNEKRAAFLHSMPYGYERRKVMFIRKKDSAANPASFEELKPYLIGQRASAYYYPEFNNSTNLQKLEATGEQTLIRMLHAGRLDLVVSDDQALFRENAEAVGLPYDEHFEPAAYQVVFLNGRFFSVPKSGHHARYFADLNCALYELRTSGKVDEIFKAAGVTAPIQSFDEPSSITQQNACAG</sequence>
<protein>
    <submittedName>
        <fullName evidence="4">Polar amino acid transport system substrate-binding protein</fullName>
    </submittedName>
</protein>
<dbReference type="OrthoDB" id="245568at2"/>
<evidence type="ECO:0000313" key="5">
    <source>
        <dbReference type="Proteomes" id="UP000320593"/>
    </source>
</evidence>
<keyword evidence="5" id="KW-1185">Reference proteome</keyword>
<name>A0A562TJB3_9HYPH</name>
<dbReference type="EMBL" id="VLLF01000001">
    <property type="protein sequence ID" value="TWI92800.1"/>
    <property type="molecule type" value="Genomic_DNA"/>
</dbReference>
<evidence type="ECO:0000256" key="2">
    <source>
        <dbReference type="SAM" id="SignalP"/>
    </source>
</evidence>
<evidence type="ECO:0000313" key="4">
    <source>
        <dbReference type="EMBL" id="TWI92800.1"/>
    </source>
</evidence>
<dbReference type="Gene3D" id="3.40.190.10">
    <property type="entry name" value="Periplasmic binding protein-like II"/>
    <property type="match status" value="2"/>
</dbReference>
<reference evidence="4 5" key="1">
    <citation type="submission" date="2019-07" db="EMBL/GenBank/DDBJ databases">
        <title>Genomic Encyclopedia of Archaeal and Bacterial Type Strains, Phase II (KMG-II): from individual species to whole genera.</title>
        <authorList>
            <person name="Goeker M."/>
        </authorList>
    </citation>
    <scope>NUCLEOTIDE SEQUENCE [LARGE SCALE GENOMIC DNA]</scope>
    <source>
        <strain evidence="4 5">ATCC BAA-252</strain>
    </source>
</reference>
<evidence type="ECO:0000259" key="3">
    <source>
        <dbReference type="Pfam" id="PF00497"/>
    </source>
</evidence>
<dbReference type="InterPro" id="IPR001638">
    <property type="entry name" value="Solute-binding_3/MltF_N"/>
</dbReference>
<proteinExistence type="predicted"/>
<dbReference type="Pfam" id="PF00497">
    <property type="entry name" value="SBP_bac_3"/>
    <property type="match status" value="1"/>
</dbReference>
<dbReference type="PANTHER" id="PTHR35936">
    <property type="entry name" value="MEMBRANE-BOUND LYTIC MUREIN TRANSGLYCOSYLASE F"/>
    <property type="match status" value="1"/>
</dbReference>
<dbReference type="PANTHER" id="PTHR35936:SF25">
    <property type="entry name" value="ABC TRANSPORTER SUBSTRATE-BINDING PROTEIN"/>
    <property type="match status" value="1"/>
</dbReference>
<dbReference type="Proteomes" id="UP000320593">
    <property type="component" value="Unassembled WGS sequence"/>
</dbReference>
<comment type="caution">
    <text evidence="4">The sequence shown here is derived from an EMBL/GenBank/DDBJ whole genome shotgun (WGS) entry which is preliminary data.</text>
</comment>
<keyword evidence="1 2" id="KW-0732">Signal</keyword>
<gene>
    <name evidence="4" type="ORF">JM93_00348</name>
</gene>